<evidence type="ECO:0000313" key="2">
    <source>
        <dbReference type="Proteomes" id="UP000694727"/>
    </source>
</evidence>
<dbReference type="Ensembl" id="ENSSSCT00025065861.1">
    <property type="protein sequence ID" value="ENSSSCP00025028110.1"/>
    <property type="gene ID" value="ENSSSCG00025048415.1"/>
</dbReference>
<evidence type="ECO:0000313" key="1">
    <source>
        <dbReference type="Ensembl" id="ENSSSCP00025028110.1"/>
    </source>
</evidence>
<dbReference type="AlphaFoldDB" id="A0A8D0S7Z4"/>
<name>A0A8D0S7Z4_PIG</name>
<protein>
    <submittedName>
        <fullName evidence="1">Uncharacterized protein</fullName>
    </submittedName>
</protein>
<dbReference type="Proteomes" id="UP000694727">
    <property type="component" value="Unplaced"/>
</dbReference>
<accession>A0A8D0S7Z4</accession>
<dbReference type="Ensembl" id="ENSSSCT00055010948.1">
    <property type="protein sequence ID" value="ENSSSCP00055008648.1"/>
    <property type="gene ID" value="ENSSSCG00055005622.1"/>
</dbReference>
<organism evidence="1 2">
    <name type="scientific">Sus scrofa</name>
    <name type="common">Pig</name>
    <dbReference type="NCBI Taxonomy" id="9823"/>
    <lineage>
        <taxon>Eukaryota</taxon>
        <taxon>Metazoa</taxon>
        <taxon>Chordata</taxon>
        <taxon>Craniata</taxon>
        <taxon>Vertebrata</taxon>
        <taxon>Euteleostomi</taxon>
        <taxon>Mammalia</taxon>
        <taxon>Eutheria</taxon>
        <taxon>Laurasiatheria</taxon>
        <taxon>Artiodactyla</taxon>
        <taxon>Suina</taxon>
        <taxon>Suidae</taxon>
        <taxon>Sus</taxon>
    </lineage>
</organism>
<dbReference type="Proteomes" id="UP000694724">
    <property type="component" value="Unplaced"/>
</dbReference>
<sequence>VSETTEFGEVCHVSHLILKTVLIGFLQLPRPGITTDAGDWRDKFSAGTAFG</sequence>
<reference evidence="1" key="1">
    <citation type="submission" date="2025-05" db="UniProtKB">
        <authorList>
            <consortium name="Ensembl"/>
        </authorList>
    </citation>
    <scope>IDENTIFICATION</scope>
</reference>
<proteinExistence type="predicted"/>